<reference evidence="2" key="1">
    <citation type="submission" date="2017-11" db="EMBL/GenBank/DDBJ databases">
        <authorList>
            <person name="Chan K.G."/>
            <person name="Lee L.S."/>
        </authorList>
    </citation>
    <scope>NUCLEOTIDE SEQUENCE [LARGE SCALE GENOMIC DNA]</scope>
    <source>
        <strain evidence="2">DSM 100970</strain>
    </source>
</reference>
<name>A0A2I7N7V0_9NEIS</name>
<evidence type="ECO:0000313" key="2">
    <source>
        <dbReference type="Proteomes" id="UP000236655"/>
    </source>
</evidence>
<gene>
    <name evidence="1" type="ORF">CUN60_09580</name>
</gene>
<dbReference type="AlphaFoldDB" id="A0A2I7N7V0"/>
<dbReference type="Proteomes" id="UP000236655">
    <property type="component" value="Chromosome"/>
</dbReference>
<keyword evidence="2" id="KW-1185">Reference proteome</keyword>
<dbReference type="KEGG" id="nba:CUN60_09580"/>
<dbReference type="EMBL" id="CP024847">
    <property type="protein sequence ID" value="AUR52537.1"/>
    <property type="molecule type" value="Genomic_DNA"/>
</dbReference>
<proteinExistence type="predicted"/>
<accession>A0A2I7N7V0</accession>
<evidence type="ECO:0000313" key="1">
    <source>
        <dbReference type="EMBL" id="AUR52537.1"/>
    </source>
</evidence>
<sequence length="71" mass="8179">MLISNLAIAIVRRRFHESADNLVLVKDYLDEIYLLDNSDANFSLQTSIIAGNKTNSLNCTQEWARQLIRRL</sequence>
<protein>
    <submittedName>
        <fullName evidence="1">Uncharacterized protein</fullName>
    </submittedName>
</protein>
<organism evidence="1 2">
    <name type="scientific">Aquella oligotrophica</name>
    <dbReference type="NCBI Taxonomy" id="2067065"/>
    <lineage>
        <taxon>Bacteria</taxon>
        <taxon>Pseudomonadati</taxon>
        <taxon>Pseudomonadota</taxon>
        <taxon>Betaproteobacteria</taxon>
        <taxon>Neisseriales</taxon>
        <taxon>Neisseriaceae</taxon>
        <taxon>Aquella</taxon>
    </lineage>
</organism>